<comment type="caution">
    <text evidence="1">The sequence shown here is derived from an EMBL/GenBank/DDBJ whole genome shotgun (WGS) entry which is preliminary data.</text>
</comment>
<dbReference type="EMBL" id="SMGK01000003">
    <property type="protein sequence ID" value="TCK72837.1"/>
    <property type="molecule type" value="Genomic_DNA"/>
</dbReference>
<gene>
    <name evidence="1" type="ORF">C7378_2430</name>
</gene>
<dbReference type="InterPro" id="IPR019238">
    <property type="entry name" value="AbiEi_2"/>
</dbReference>
<dbReference type="OrthoDB" id="593981at2"/>
<reference evidence="1 2" key="1">
    <citation type="submission" date="2019-03" db="EMBL/GenBank/DDBJ databases">
        <title>Genomic Encyclopedia of Type Strains, Phase IV (KMG-IV): sequencing the most valuable type-strain genomes for metagenomic binning, comparative biology and taxonomic classification.</title>
        <authorList>
            <person name="Goeker M."/>
        </authorList>
    </citation>
    <scope>NUCLEOTIDE SEQUENCE [LARGE SCALE GENOMIC DNA]</scope>
    <source>
        <strain evidence="1 2">DSM 103428</strain>
    </source>
</reference>
<keyword evidence="2" id="KW-1185">Reference proteome</keyword>
<sequence length="342" mass="38770">MDKHHTHREETVLEEAFAALRRTTGIEAQIIKRCDPPAAGDALIEIKTTTKKYKFLAEVKTVRHFATIGLVKEQLAHLDRGVYPLLVAPYITRALTEHCRALHLPFLDMAGNAYLDAPGLTIYVTGEPRPDIARDEPRYRAYTTVGMKVVFALLCRPELAEATRRNLAAAAQVALGTVGPVIEDLENRGYLVQRDKKILTKTKKLTEEWVARFPDALRPKLFKNRYQADTDRLLALNLHAQHAFWGAEVAAQRLTGYLKPEQFTIYLRGDGKPLFNQARMRLDPKGNTEVLQAFWGFPEDPNHPDLVPPLLAYADLMATQDGRNLETARLLYEQFLEPTHRP</sequence>
<dbReference type="Proteomes" id="UP000295210">
    <property type="component" value="Unassembled WGS sequence"/>
</dbReference>
<proteinExistence type="predicted"/>
<evidence type="ECO:0000313" key="1">
    <source>
        <dbReference type="EMBL" id="TCK72837.1"/>
    </source>
</evidence>
<evidence type="ECO:0000313" key="2">
    <source>
        <dbReference type="Proteomes" id="UP000295210"/>
    </source>
</evidence>
<evidence type="ECO:0008006" key="3">
    <source>
        <dbReference type="Google" id="ProtNLM"/>
    </source>
</evidence>
<accession>A0A4R1L6L0</accession>
<dbReference type="Pfam" id="PF09952">
    <property type="entry name" value="AbiEi_2"/>
    <property type="match status" value="1"/>
</dbReference>
<dbReference type="RefSeq" id="WP_131996779.1">
    <property type="nucleotide sequence ID" value="NZ_SMGK01000003.1"/>
</dbReference>
<dbReference type="AlphaFoldDB" id="A0A4R1L6L0"/>
<organism evidence="1 2">
    <name type="scientific">Acidipila rosea</name>
    <dbReference type="NCBI Taxonomy" id="768535"/>
    <lineage>
        <taxon>Bacteria</taxon>
        <taxon>Pseudomonadati</taxon>
        <taxon>Acidobacteriota</taxon>
        <taxon>Terriglobia</taxon>
        <taxon>Terriglobales</taxon>
        <taxon>Acidobacteriaceae</taxon>
        <taxon>Acidipila</taxon>
    </lineage>
</organism>
<protein>
    <recommendedName>
        <fullName evidence="3">Transcriptional regulator with AbiEi antitoxin domain of type IV toxin-antitoxin system</fullName>
    </recommendedName>
</protein>
<name>A0A4R1L6L0_9BACT</name>